<dbReference type="CDD" id="cd14727">
    <property type="entry name" value="ChanN-like"/>
    <property type="match status" value="1"/>
</dbReference>
<dbReference type="Gene3D" id="2.30.42.10">
    <property type="match status" value="1"/>
</dbReference>
<dbReference type="InterPro" id="IPR034015">
    <property type="entry name" value="M1_LTA4H"/>
</dbReference>
<dbReference type="Proteomes" id="UP000501253">
    <property type="component" value="Chromosome"/>
</dbReference>
<evidence type="ECO:0000259" key="1">
    <source>
        <dbReference type="PROSITE" id="PS50106"/>
    </source>
</evidence>
<keyword evidence="3" id="KW-1185">Reference proteome</keyword>
<dbReference type="InterPro" id="IPR027268">
    <property type="entry name" value="Peptidase_M4/M1_CTD_sf"/>
</dbReference>
<dbReference type="InterPro" id="IPR001478">
    <property type="entry name" value="PDZ"/>
</dbReference>
<dbReference type="PROSITE" id="PS50106">
    <property type="entry name" value="PDZ"/>
    <property type="match status" value="1"/>
</dbReference>
<dbReference type="SUPFAM" id="SSF159501">
    <property type="entry name" value="EreA/ChaN-like"/>
    <property type="match status" value="1"/>
</dbReference>
<sequence>MELPRGKVVWVRTGGMVLGRVLLGGRPIRPEIEKDRFRVLTVGRTETLEIHFRASLSALKGVVRERAGVLLPPWFPAPEGLASYDLHLTLPQGFRAVTAAEKIEARSRGRSRSYRFVLGHPVPAAPLIFGRYEYYYRKWGSRIVSLYLLSPDPDLARTYLDRALEVLAEYQRLLGPYPYRRLSMVEVPEEVGEAYPTMILLGSRVLRLPFIPEVSLPHEILHQWFGCGVFPAESNWTEGLVTYLADWHQAEKKGRGLAYRKNLQLAHESWCQGEDPFPLAQFQGRKDRCTQALGYGKGAYVFYMLVQRLGEEAFSGALKELAQTRVFQEVSWRDLAALFSKWAGEDLSGFFEEWVFRRGKPRLGITRNFLWEKEGRYHLGLTLYQEPPFYHLRVPVVVRGPDFAKTFYVELSGPKKVLTLELEHRPEEVLVDPEYRLWRKLAEYEIPPHLGLLWSAPGRVYLPREDWPLYQPLIHFFRHLGYQVFPREDQKFPLGPENLVLMGLKPSGLAFAIPEKTPAEGLYLRVIKNPARPRRVLVWLKTSRKEEVQTLAAKLEHYWRSDRLFVRDGRVVEAHLSEGRKGLHLDLQAEVTGLPVRDLLPFEEILRRVALYRVILVGEEHDRYEHHLTQLRLIQALVEQGHRVALGLEMFQRPFQKALDDFLAGRIDERTLLRRTEYFKRWRFDWKLYRPLLLYARKEGLPVVALNAPSELVKKVSRKGLSALSVEEKGGLPQMDLDQEAYRAFLWKIYQDHRESFRDFPRFENFYQAQVLWDETMAETAWRWLKERPDYQMVILCGKGHVAFGYGIPSRLRRRGLSSVVSLVLASRDRLRPGYADFVLYPEPVSPPFSARLGVWLEETAQGLKVVRVEKGTVAEKYGLKAGDYLLAADGEKLSTVSDLRLILTFKEQGDELTLLLRRGPQQKEIKVKF</sequence>
<gene>
    <name evidence="2" type="ORF">FVE67_01885</name>
</gene>
<dbReference type="EMBL" id="CP042909">
    <property type="protein sequence ID" value="QJA05622.1"/>
    <property type="molecule type" value="Genomic_DNA"/>
</dbReference>
<dbReference type="InterPro" id="IPR007314">
    <property type="entry name" value="Cofac_haem-bd_dom"/>
</dbReference>
<dbReference type="SUPFAM" id="SSF50156">
    <property type="entry name" value="PDZ domain-like"/>
    <property type="match status" value="1"/>
</dbReference>
<proteinExistence type="predicted"/>
<evidence type="ECO:0000313" key="3">
    <source>
        <dbReference type="Proteomes" id="UP000501253"/>
    </source>
</evidence>
<dbReference type="Gene3D" id="1.10.390.10">
    <property type="entry name" value="Neutral Protease Domain 2"/>
    <property type="match status" value="1"/>
</dbReference>
<reference evidence="2 3" key="1">
    <citation type="submission" date="2019-08" db="EMBL/GenBank/DDBJ databases">
        <title>Complete genome sequence of Thermosulfurimonas marina SU872T, an anaerobic thermophilic chemolithoautotrophic bacterium isolated from a shallow marine hydrothermal vent.</title>
        <authorList>
            <person name="Allioux M."/>
            <person name="Jebbar M."/>
            <person name="Slobodkina G."/>
            <person name="Slobodkin A."/>
            <person name="Moalic Y."/>
            <person name="Frolova A."/>
            <person name="Shao Z."/>
            <person name="Alain K."/>
        </authorList>
    </citation>
    <scope>NUCLEOTIDE SEQUENCE [LARGE SCALE GENOMIC DNA]</scope>
    <source>
        <strain evidence="2 3">SU872</strain>
    </source>
</reference>
<protein>
    <submittedName>
        <fullName evidence="2">PDZ domain-containing protein</fullName>
    </submittedName>
</protein>
<evidence type="ECO:0000313" key="2">
    <source>
        <dbReference type="EMBL" id="QJA05622.1"/>
    </source>
</evidence>
<name>A0A6H1WQZ8_9BACT</name>
<dbReference type="Pfam" id="PF13180">
    <property type="entry name" value="PDZ_2"/>
    <property type="match status" value="1"/>
</dbReference>
<dbReference type="Gene3D" id="3.40.50.11550">
    <property type="match status" value="1"/>
</dbReference>
<dbReference type="SUPFAM" id="SSF55486">
    <property type="entry name" value="Metalloproteases ('zincins'), catalytic domain"/>
    <property type="match status" value="1"/>
</dbReference>
<dbReference type="PANTHER" id="PTHR45726">
    <property type="entry name" value="LEUKOTRIENE A-4 HYDROLASE"/>
    <property type="match status" value="1"/>
</dbReference>
<dbReference type="PANTHER" id="PTHR45726:SF3">
    <property type="entry name" value="LEUKOTRIENE A-4 HYDROLASE"/>
    <property type="match status" value="1"/>
</dbReference>
<organism evidence="2 3">
    <name type="scientific">Thermosulfurimonas marina</name>
    <dbReference type="NCBI Taxonomy" id="2047767"/>
    <lineage>
        <taxon>Bacteria</taxon>
        <taxon>Pseudomonadati</taxon>
        <taxon>Thermodesulfobacteriota</taxon>
        <taxon>Thermodesulfobacteria</taxon>
        <taxon>Thermodesulfobacteriales</taxon>
        <taxon>Thermodesulfobacteriaceae</taxon>
        <taxon>Thermosulfurimonas</taxon>
    </lineage>
</organism>
<dbReference type="SMART" id="SM00228">
    <property type="entry name" value="PDZ"/>
    <property type="match status" value="1"/>
</dbReference>
<dbReference type="RefSeq" id="WP_343036320.1">
    <property type="nucleotide sequence ID" value="NZ_CP042909.1"/>
</dbReference>
<feature type="domain" description="PDZ" evidence="1">
    <location>
        <begin position="853"/>
        <end position="921"/>
    </location>
</feature>
<dbReference type="KEGG" id="tmai:FVE67_01885"/>
<accession>A0A6H1WQZ8</accession>
<dbReference type="Pfam" id="PF04187">
    <property type="entry name" value="Cofac_haem_bdg"/>
    <property type="match status" value="1"/>
</dbReference>
<dbReference type="AlphaFoldDB" id="A0A6H1WQZ8"/>
<dbReference type="InterPro" id="IPR036034">
    <property type="entry name" value="PDZ_sf"/>
</dbReference>